<keyword evidence="2" id="KW-0479">Metal-binding</keyword>
<dbReference type="InterPro" id="IPR036188">
    <property type="entry name" value="FAD/NAD-bd_sf"/>
</dbReference>
<comment type="caution">
    <text evidence="6">The sequence shown here is derived from an EMBL/GenBank/DDBJ whole genome shotgun (WGS) entry which is preliminary data.</text>
</comment>
<dbReference type="PANTHER" id="PTHR43498">
    <property type="entry name" value="FERREDOXIN:COB-COM HETERODISULFIDE REDUCTASE SUBUNIT A"/>
    <property type="match status" value="1"/>
</dbReference>
<dbReference type="InterPro" id="IPR039650">
    <property type="entry name" value="HdrA-like"/>
</dbReference>
<dbReference type="SUPFAM" id="SSF51905">
    <property type="entry name" value="FAD/NAD(P)-binding domain"/>
    <property type="match status" value="1"/>
</dbReference>
<evidence type="ECO:0000313" key="6">
    <source>
        <dbReference type="EMBL" id="HIS93877.1"/>
    </source>
</evidence>
<organism evidence="6 7">
    <name type="scientific">Candidatus Alectryocaccomicrobium excrementavium</name>
    <dbReference type="NCBI Taxonomy" id="2840668"/>
    <lineage>
        <taxon>Bacteria</taxon>
        <taxon>Bacillati</taxon>
        <taxon>Bacillota</taxon>
        <taxon>Clostridia</taxon>
        <taxon>Candidatus Alectryocaccomicrobium</taxon>
    </lineage>
</organism>
<keyword evidence="5" id="KW-0411">Iron-sulfur</keyword>
<evidence type="ECO:0000256" key="3">
    <source>
        <dbReference type="ARBA" id="ARBA00023002"/>
    </source>
</evidence>
<dbReference type="Gene3D" id="3.50.50.60">
    <property type="entry name" value="FAD/NAD(P)-binding domain"/>
    <property type="match status" value="1"/>
</dbReference>
<sequence length="590" mass="65940">MASNKFALVEHEADFCVVGGGLAGLCAAVAAARHGAKVVLMQERPMLGGNASSEIRMWVSGAHGKNNRETGIIEELSLENHYRNPDKNYSIWDGVMYELAAYTPGITLLLNCTCDDCVMEGNRVVSVSGWQMTTQRRHTVRAKLFADCSGDSVLAPLTGAQYRVGREARGEYGESIAPETADSKTMGMSCLMQAREEDRPSTFIPPKWAYHYTKADLPHRVPNMQAMGENFWYIELGGAQDSIGDTETCRDELLKIAYGIWDYVKNDPENREKNQYWRLDWLGMLPGKRESRRYIGDHVMTQDELRAGGHFEDVIAFGGWSMDNHEPEGFLTPLPPTTYHAAPSPYGIPYRCLYSKNIENLLFAGRNISVTHVVCSSARVMATCALLGQAAGTAAAIAIRRGLTPRDVYESALEELRQTLMDDDCFLPYATREIPALTRRAHLVCSAENAEALRNGIDRPVGDADNGARLALGQAVEYRFAEESVVSRVRLVFDSDLNDETMPEYERKLKRNMICNRPRNLPDTYVPKTMTRAYRIEGITAEGIVPLVEETENYQRLRTHAVQARLLGVRFVPLATWGAEDCHLFAFDAR</sequence>
<gene>
    <name evidence="6" type="ORF">IAA84_12755</name>
</gene>
<evidence type="ECO:0000256" key="4">
    <source>
        <dbReference type="ARBA" id="ARBA00023004"/>
    </source>
</evidence>
<dbReference type="GO" id="GO:0016491">
    <property type="term" value="F:oxidoreductase activity"/>
    <property type="evidence" value="ECO:0007669"/>
    <property type="project" value="UniProtKB-KW"/>
</dbReference>
<dbReference type="AlphaFoldDB" id="A0A9D1G2M3"/>
<protein>
    <submittedName>
        <fullName evidence="6">FAD-dependent oxidoreductase</fullName>
    </submittedName>
</protein>
<reference evidence="6" key="1">
    <citation type="submission" date="2020-10" db="EMBL/GenBank/DDBJ databases">
        <authorList>
            <person name="Gilroy R."/>
        </authorList>
    </citation>
    <scope>NUCLEOTIDE SEQUENCE</scope>
    <source>
        <strain evidence="6">13766</strain>
    </source>
</reference>
<dbReference type="GO" id="GO:0046872">
    <property type="term" value="F:metal ion binding"/>
    <property type="evidence" value="ECO:0007669"/>
    <property type="project" value="UniProtKB-KW"/>
</dbReference>
<dbReference type="Pfam" id="PF12831">
    <property type="entry name" value="FAD_oxidored"/>
    <property type="match status" value="1"/>
</dbReference>
<proteinExistence type="predicted"/>
<keyword evidence="1" id="KW-0004">4Fe-4S</keyword>
<evidence type="ECO:0000256" key="5">
    <source>
        <dbReference type="ARBA" id="ARBA00023014"/>
    </source>
</evidence>
<evidence type="ECO:0000256" key="2">
    <source>
        <dbReference type="ARBA" id="ARBA00022723"/>
    </source>
</evidence>
<accession>A0A9D1G2M3</accession>
<name>A0A9D1G2M3_9FIRM</name>
<dbReference type="EMBL" id="DVJN01000242">
    <property type="protein sequence ID" value="HIS93877.1"/>
    <property type="molecule type" value="Genomic_DNA"/>
</dbReference>
<reference evidence="6" key="2">
    <citation type="journal article" date="2021" name="PeerJ">
        <title>Extensive microbial diversity within the chicken gut microbiome revealed by metagenomics and culture.</title>
        <authorList>
            <person name="Gilroy R."/>
            <person name="Ravi A."/>
            <person name="Getino M."/>
            <person name="Pursley I."/>
            <person name="Horton D.L."/>
            <person name="Alikhan N.F."/>
            <person name="Baker D."/>
            <person name="Gharbi K."/>
            <person name="Hall N."/>
            <person name="Watson M."/>
            <person name="Adriaenssens E.M."/>
            <person name="Foster-Nyarko E."/>
            <person name="Jarju S."/>
            <person name="Secka A."/>
            <person name="Antonio M."/>
            <person name="Oren A."/>
            <person name="Chaudhuri R.R."/>
            <person name="La Ragione R."/>
            <person name="Hildebrand F."/>
            <person name="Pallen M.J."/>
        </authorList>
    </citation>
    <scope>NUCLEOTIDE SEQUENCE</scope>
    <source>
        <strain evidence="6">13766</strain>
    </source>
</reference>
<keyword evidence="3" id="KW-0560">Oxidoreductase</keyword>
<evidence type="ECO:0000256" key="1">
    <source>
        <dbReference type="ARBA" id="ARBA00022485"/>
    </source>
</evidence>
<dbReference type="PANTHER" id="PTHR43498:SF1">
    <property type="entry name" value="COB--COM HETERODISULFIDE REDUCTASE IRON-SULFUR SUBUNIT A"/>
    <property type="match status" value="1"/>
</dbReference>
<dbReference type="GO" id="GO:0051539">
    <property type="term" value="F:4 iron, 4 sulfur cluster binding"/>
    <property type="evidence" value="ECO:0007669"/>
    <property type="project" value="UniProtKB-KW"/>
</dbReference>
<dbReference type="Proteomes" id="UP000824140">
    <property type="component" value="Unassembled WGS sequence"/>
</dbReference>
<keyword evidence="4" id="KW-0408">Iron</keyword>
<evidence type="ECO:0000313" key="7">
    <source>
        <dbReference type="Proteomes" id="UP000824140"/>
    </source>
</evidence>